<keyword evidence="2" id="KW-1185">Reference proteome</keyword>
<reference evidence="1 2" key="1">
    <citation type="submission" date="2017-10" db="EMBL/GenBank/DDBJ databases">
        <title>Sequencing the genomes of 1000 actinobacteria strains.</title>
        <authorList>
            <person name="Klenk H.-P."/>
        </authorList>
    </citation>
    <scope>NUCLEOTIDE SEQUENCE [LARGE SCALE GENOMIC DNA]</scope>
    <source>
        <strain evidence="1 2">DSM 21801</strain>
    </source>
</reference>
<proteinExistence type="predicted"/>
<comment type="caution">
    <text evidence="1">The sequence shown here is derived from an EMBL/GenBank/DDBJ whole genome shotgun (WGS) entry which is preliminary data.</text>
</comment>
<sequence length="113" mass="12443">MPQQPELFETLAAVASDWRPSRREARRLIRQAIARCAALHGGKVHISWFREELPGWIDPHQIGATISALHQTGHLASAGEWLPNGGGSGNGAKPALVRVLTKPIREADFRDKH</sequence>
<name>A0A2A9D0C5_9MICO</name>
<organism evidence="1 2">
    <name type="scientific">Serinibacter salmoneus</name>
    <dbReference type="NCBI Taxonomy" id="556530"/>
    <lineage>
        <taxon>Bacteria</taxon>
        <taxon>Bacillati</taxon>
        <taxon>Actinomycetota</taxon>
        <taxon>Actinomycetes</taxon>
        <taxon>Micrococcales</taxon>
        <taxon>Beutenbergiaceae</taxon>
        <taxon>Serinibacter</taxon>
    </lineage>
</organism>
<gene>
    <name evidence="1" type="ORF">ATL40_1417</name>
</gene>
<protein>
    <submittedName>
        <fullName evidence="1">Uncharacterized protein</fullName>
    </submittedName>
</protein>
<dbReference type="AlphaFoldDB" id="A0A2A9D0C5"/>
<evidence type="ECO:0000313" key="2">
    <source>
        <dbReference type="Proteomes" id="UP000224915"/>
    </source>
</evidence>
<accession>A0A2A9D0C5</accession>
<dbReference type="EMBL" id="PDJD01000001">
    <property type="protein sequence ID" value="PFG19841.1"/>
    <property type="molecule type" value="Genomic_DNA"/>
</dbReference>
<dbReference type="Proteomes" id="UP000224915">
    <property type="component" value="Unassembled WGS sequence"/>
</dbReference>
<evidence type="ECO:0000313" key="1">
    <source>
        <dbReference type="EMBL" id="PFG19841.1"/>
    </source>
</evidence>